<dbReference type="GO" id="GO:0000271">
    <property type="term" value="P:polysaccharide biosynthetic process"/>
    <property type="evidence" value="ECO:0007669"/>
    <property type="project" value="TreeGrafter"/>
</dbReference>
<reference evidence="3 4" key="1">
    <citation type="submission" date="2016-08" db="EMBL/GenBank/DDBJ databases">
        <title>Whole genome sequence of Mesorhizobium sp. strain UASWS1009 isolated from industrial sewage.</title>
        <authorList>
            <person name="Crovadore J."/>
            <person name="Calmin G."/>
            <person name="Chablais R."/>
            <person name="Cochard B."/>
            <person name="Lefort F."/>
        </authorList>
    </citation>
    <scope>NUCLEOTIDE SEQUENCE [LARGE SCALE GENOMIC DNA]</scope>
    <source>
        <strain evidence="3 4">UASWS1009</strain>
    </source>
</reference>
<comment type="caution">
    <text evidence="3">The sequence shown here is derived from an EMBL/GenBank/DDBJ whole genome shotgun (WGS) entry which is preliminary data.</text>
</comment>
<keyword evidence="1" id="KW-0812">Transmembrane</keyword>
<dbReference type="OrthoDB" id="9767863at2"/>
<feature type="domain" description="Acyltransferase 3" evidence="2">
    <location>
        <begin position="5"/>
        <end position="307"/>
    </location>
</feature>
<proteinExistence type="predicted"/>
<name>A0A1C2DCM9_9HYPH</name>
<dbReference type="EMBL" id="MDEO01000036">
    <property type="protein sequence ID" value="OCX12518.1"/>
    <property type="molecule type" value="Genomic_DNA"/>
</dbReference>
<gene>
    <name evidence="3" type="ORF">QV13_23175</name>
</gene>
<evidence type="ECO:0000313" key="4">
    <source>
        <dbReference type="Proteomes" id="UP000094412"/>
    </source>
</evidence>
<feature type="transmembrane region" description="Helical" evidence="1">
    <location>
        <begin position="230"/>
        <end position="246"/>
    </location>
</feature>
<dbReference type="Proteomes" id="UP000094412">
    <property type="component" value="Unassembled WGS sequence"/>
</dbReference>
<dbReference type="InterPro" id="IPR050879">
    <property type="entry name" value="Acyltransferase_3"/>
</dbReference>
<keyword evidence="1" id="KW-1133">Transmembrane helix</keyword>
<dbReference type="InterPro" id="IPR002656">
    <property type="entry name" value="Acyl_transf_3_dom"/>
</dbReference>
<feature type="transmembrane region" description="Helical" evidence="1">
    <location>
        <begin position="7"/>
        <end position="24"/>
    </location>
</feature>
<organism evidence="3 4">
    <name type="scientific">Mesorhizobium hungaricum</name>
    <dbReference type="NCBI Taxonomy" id="1566387"/>
    <lineage>
        <taxon>Bacteria</taxon>
        <taxon>Pseudomonadati</taxon>
        <taxon>Pseudomonadota</taxon>
        <taxon>Alphaproteobacteria</taxon>
        <taxon>Hyphomicrobiales</taxon>
        <taxon>Phyllobacteriaceae</taxon>
        <taxon>Mesorhizobium</taxon>
    </lineage>
</organism>
<dbReference type="RefSeq" id="WP_024922588.1">
    <property type="nucleotide sequence ID" value="NZ_MDEO01000036.1"/>
</dbReference>
<keyword evidence="1" id="KW-0472">Membrane</keyword>
<dbReference type="GO" id="GO:0016020">
    <property type="term" value="C:membrane"/>
    <property type="evidence" value="ECO:0007669"/>
    <property type="project" value="TreeGrafter"/>
</dbReference>
<dbReference type="GO" id="GO:0016747">
    <property type="term" value="F:acyltransferase activity, transferring groups other than amino-acyl groups"/>
    <property type="evidence" value="ECO:0007669"/>
    <property type="project" value="InterPro"/>
</dbReference>
<feature type="transmembrane region" description="Helical" evidence="1">
    <location>
        <begin position="150"/>
        <end position="167"/>
    </location>
</feature>
<accession>A0A1C2DCM9</accession>
<dbReference type="PANTHER" id="PTHR23028:SF131">
    <property type="entry name" value="BLR2367 PROTEIN"/>
    <property type="match status" value="1"/>
</dbReference>
<evidence type="ECO:0000259" key="2">
    <source>
        <dbReference type="Pfam" id="PF01757"/>
    </source>
</evidence>
<feature type="transmembrane region" description="Helical" evidence="1">
    <location>
        <begin position="74"/>
        <end position="103"/>
    </location>
</feature>
<sequence length="333" mass="35465">MTRLYGVQYLRAIAALGVVVFHAAERNGSHFTIGAAGVDVFFVVSGFIMWVLAETRQPSPLTFLRERAERVVPLYWAATAVMVAGGLVGLFPNMHLTAFHVAASFAFVPHVSPSDGGTWPVLVQGWTLNYEMFFYLVFAAVLFLPPARRLPALVAIFGALVCLGLLLQPEGAALRTYTSPLLAEFLIGIGIGKLWLAGAMPRPAFGALLVVAAIAGFVLVAAGLAGFNPLVLGPLSAMLLVGVLALEQGKWLFRFIPLAYLGDASYSIYLWHTLAISVVMKASGLLSLPAATAIALSIAAGVAIGIACHEFLEKPIAGYLKARRLRQKVGYAV</sequence>
<feature type="transmembrane region" description="Helical" evidence="1">
    <location>
        <begin position="179"/>
        <end position="197"/>
    </location>
</feature>
<evidence type="ECO:0000313" key="3">
    <source>
        <dbReference type="EMBL" id="OCX12518.1"/>
    </source>
</evidence>
<dbReference type="Pfam" id="PF01757">
    <property type="entry name" value="Acyl_transf_3"/>
    <property type="match status" value="1"/>
</dbReference>
<feature type="transmembrane region" description="Helical" evidence="1">
    <location>
        <begin position="258"/>
        <end position="280"/>
    </location>
</feature>
<evidence type="ECO:0000256" key="1">
    <source>
        <dbReference type="SAM" id="Phobius"/>
    </source>
</evidence>
<feature type="transmembrane region" description="Helical" evidence="1">
    <location>
        <begin position="30"/>
        <end position="53"/>
    </location>
</feature>
<feature type="transmembrane region" description="Helical" evidence="1">
    <location>
        <begin position="286"/>
        <end position="308"/>
    </location>
</feature>
<protein>
    <submittedName>
        <fullName evidence="3">Exopolysaccharide biosynthesis protein</fullName>
    </submittedName>
</protein>
<feature type="transmembrane region" description="Helical" evidence="1">
    <location>
        <begin position="123"/>
        <end position="143"/>
    </location>
</feature>
<dbReference type="STRING" id="1566387.QV13_23175"/>
<feature type="transmembrane region" description="Helical" evidence="1">
    <location>
        <begin position="204"/>
        <end position="224"/>
    </location>
</feature>
<dbReference type="AlphaFoldDB" id="A0A1C2DCM9"/>
<keyword evidence="4" id="KW-1185">Reference proteome</keyword>
<dbReference type="PANTHER" id="PTHR23028">
    <property type="entry name" value="ACETYLTRANSFERASE"/>
    <property type="match status" value="1"/>
</dbReference>